<dbReference type="InterPro" id="IPR050090">
    <property type="entry name" value="Tyrosine_recombinase_XerCD"/>
</dbReference>
<dbReference type="InterPro" id="IPR004107">
    <property type="entry name" value="Integrase_SAM-like_N"/>
</dbReference>
<dbReference type="InterPro" id="IPR010998">
    <property type="entry name" value="Integrase_recombinase_N"/>
</dbReference>
<evidence type="ECO:0000256" key="1">
    <source>
        <dbReference type="ARBA" id="ARBA00008857"/>
    </source>
</evidence>
<dbReference type="InterPro" id="IPR011010">
    <property type="entry name" value="DNA_brk_join_enz"/>
</dbReference>
<evidence type="ECO:0000259" key="5">
    <source>
        <dbReference type="PROSITE" id="PS51898"/>
    </source>
</evidence>
<gene>
    <name evidence="6" type="ORF">QP354_07870</name>
</gene>
<comment type="caution">
    <text evidence="6">The sequence shown here is derived from an EMBL/GenBank/DDBJ whole genome shotgun (WGS) entry which is preliminary data.</text>
</comment>
<reference evidence="6" key="1">
    <citation type="submission" date="2023-05" db="EMBL/GenBank/DDBJ databases">
        <title>Cataloging the Phylogenetic Diversity of Human Bladder Bacteria.</title>
        <authorList>
            <person name="Du J."/>
        </authorList>
    </citation>
    <scope>NUCLEOTIDE SEQUENCE</scope>
    <source>
        <strain evidence="6">UMB6975B</strain>
    </source>
</reference>
<evidence type="ECO:0000313" key="7">
    <source>
        <dbReference type="Proteomes" id="UP001232113"/>
    </source>
</evidence>
<dbReference type="GO" id="GO:0006310">
    <property type="term" value="P:DNA recombination"/>
    <property type="evidence" value="ECO:0007669"/>
    <property type="project" value="UniProtKB-KW"/>
</dbReference>
<dbReference type="Gene3D" id="1.10.443.10">
    <property type="entry name" value="Intergrase catalytic core"/>
    <property type="match status" value="1"/>
</dbReference>
<dbReference type="EMBL" id="JASOLY010000015">
    <property type="protein sequence ID" value="MDK6868984.1"/>
    <property type="molecule type" value="Genomic_DNA"/>
</dbReference>
<dbReference type="Pfam" id="PF14657">
    <property type="entry name" value="Arm-DNA-bind_4"/>
    <property type="match status" value="1"/>
</dbReference>
<dbReference type="InterPro" id="IPR013762">
    <property type="entry name" value="Integrase-like_cat_sf"/>
</dbReference>
<dbReference type="InterPro" id="IPR002104">
    <property type="entry name" value="Integrase_catalytic"/>
</dbReference>
<evidence type="ECO:0000256" key="3">
    <source>
        <dbReference type="ARBA" id="ARBA00023125"/>
    </source>
</evidence>
<dbReference type="CDD" id="cd01189">
    <property type="entry name" value="INT_ICEBs1_C_like"/>
    <property type="match status" value="1"/>
</dbReference>
<accession>A0AAW6XPI3</accession>
<evidence type="ECO:0000256" key="2">
    <source>
        <dbReference type="ARBA" id="ARBA00022908"/>
    </source>
</evidence>
<dbReference type="Proteomes" id="UP001232113">
    <property type="component" value="Unassembled WGS sequence"/>
</dbReference>
<dbReference type="RefSeq" id="WP_144842166.1">
    <property type="nucleotide sequence ID" value="NZ_JASOLY010000015.1"/>
</dbReference>
<evidence type="ECO:0000313" key="6">
    <source>
        <dbReference type="EMBL" id="MDK6868984.1"/>
    </source>
</evidence>
<dbReference type="PANTHER" id="PTHR30349">
    <property type="entry name" value="PHAGE INTEGRASE-RELATED"/>
    <property type="match status" value="1"/>
</dbReference>
<keyword evidence="2" id="KW-0229">DNA integration</keyword>
<dbReference type="SUPFAM" id="SSF56349">
    <property type="entry name" value="DNA breaking-rejoining enzymes"/>
    <property type="match status" value="1"/>
</dbReference>
<dbReference type="InterPro" id="IPR028259">
    <property type="entry name" value="AP2-like_int_N"/>
</dbReference>
<keyword evidence="4" id="KW-0233">DNA recombination</keyword>
<keyword evidence="3" id="KW-0238">DNA-binding</keyword>
<dbReference type="Pfam" id="PF14659">
    <property type="entry name" value="Phage_int_SAM_3"/>
    <property type="match status" value="1"/>
</dbReference>
<dbReference type="Gene3D" id="1.10.150.130">
    <property type="match status" value="1"/>
</dbReference>
<name>A0AAW6XPI3_9LACO</name>
<proteinExistence type="inferred from homology"/>
<dbReference type="GO" id="GO:0003677">
    <property type="term" value="F:DNA binding"/>
    <property type="evidence" value="ECO:0007669"/>
    <property type="project" value="UniProtKB-KW"/>
</dbReference>
<organism evidence="6 7">
    <name type="scientific">Lactobacillus paragasseri</name>
    <dbReference type="NCBI Taxonomy" id="2107999"/>
    <lineage>
        <taxon>Bacteria</taxon>
        <taxon>Bacillati</taxon>
        <taxon>Bacillota</taxon>
        <taxon>Bacilli</taxon>
        <taxon>Lactobacillales</taxon>
        <taxon>Lactobacillaceae</taxon>
        <taxon>Lactobacillus</taxon>
    </lineage>
</organism>
<dbReference type="PANTHER" id="PTHR30349:SF64">
    <property type="entry name" value="PROPHAGE INTEGRASE INTD-RELATED"/>
    <property type="match status" value="1"/>
</dbReference>
<comment type="similarity">
    <text evidence="1">Belongs to the 'phage' integrase family.</text>
</comment>
<dbReference type="Pfam" id="PF00589">
    <property type="entry name" value="Phage_integrase"/>
    <property type="match status" value="1"/>
</dbReference>
<dbReference type="AlphaFoldDB" id="A0AAW6XPI3"/>
<protein>
    <submittedName>
        <fullName evidence="6">Site-specific integrase</fullName>
    </submittedName>
</protein>
<dbReference type="GO" id="GO:0015074">
    <property type="term" value="P:DNA integration"/>
    <property type="evidence" value="ECO:0007669"/>
    <property type="project" value="UniProtKB-KW"/>
</dbReference>
<evidence type="ECO:0000256" key="4">
    <source>
        <dbReference type="ARBA" id="ARBA00023172"/>
    </source>
</evidence>
<sequence length="375" mass="43640">MPKRKNTSIKEYKLKSGAKRYMFKMYLGLNSKGKKVETTRRGFKSYAEAEEAYNQLNIEKADDFVKQKQITIDEMYGLWFNRYKTTVKESTANKTAINYRVHIKPIFGRQYMDQISVKDVQTWADKLATKLVKFNDPIFVLRSFYEYAIRMNYVASNPVNSIIMPSKTSRPRRDIEDNVYTRQELETFLKVAKNYNLRAYTYFKLLSSTGLRKSEALALTWDDIDFINNTINIDKTLAVGFDNKIQVQTPKSKSSVRQVPITKNLIPVLNEYKNSEKILSNKLFHTRKGQYLSLSKPAQWLQGVYDNAPKNLKHITIHGFRHTFATLLISETNVKPKTVQMLLGHSNIQMTLNIYTHVNEQNKKEAVNVLNELNI</sequence>
<dbReference type="PROSITE" id="PS51898">
    <property type="entry name" value="TYR_RECOMBINASE"/>
    <property type="match status" value="1"/>
</dbReference>
<feature type="domain" description="Tyr recombinase" evidence="5">
    <location>
        <begin position="175"/>
        <end position="368"/>
    </location>
</feature>